<evidence type="ECO:0000313" key="18">
    <source>
        <dbReference type="Proteomes" id="UP000694427"/>
    </source>
</evidence>
<dbReference type="GO" id="GO:0016020">
    <property type="term" value="C:membrane"/>
    <property type="evidence" value="ECO:0007669"/>
    <property type="project" value="UniProtKB-ARBA"/>
</dbReference>
<comment type="subcellular location">
    <subcellularLocation>
        <location evidence="5">Cell projection</location>
        <location evidence="5">Growth cone</location>
    </subcellularLocation>
    <subcellularLocation>
        <location evidence="4">Cytoplasm</location>
        <location evidence="4">Perinuclear region</location>
    </subcellularLocation>
    <subcellularLocation>
        <location evidence="3">Golgi apparatus</location>
    </subcellularLocation>
    <subcellularLocation>
        <location evidence="2">Midbody</location>
    </subcellularLocation>
</comment>
<organism evidence="17 18">
    <name type="scientific">Cyprinus carpio</name>
    <name type="common">Common carp</name>
    <dbReference type="NCBI Taxonomy" id="7962"/>
    <lineage>
        <taxon>Eukaryota</taxon>
        <taxon>Metazoa</taxon>
        <taxon>Chordata</taxon>
        <taxon>Craniata</taxon>
        <taxon>Vertebrata</taxon>
        <taxon>Euteleostomi</taxon>
        <taxon>Actinopterygii</taxon>
        <taxon>Neopterygii</taxon>
        <taxon>Teleostei</taxon>
        <taxon>Ostariophysi</taxon>
        <taxon>Cypriniformes</taxon>
        <taxon>Cyprinidae</taxon>
        <taxon>Cyprininae</taxon>
        <taxon>Cyprinus</taxon>
    </lineage>
</organism>
<evidence type="ECO:0000256" key="8">
    <source>
        <dbReference type="ARBA" id="ARBA00022448"/>
    </source>
</evidence>
<keyword evidence="14" id="KW-0966">Cell projection</keyword>
<dbReference type="GO" id="GO:0000149">
    <property type="term" value="F:SNARE binding"/>
    <property type="evidence" value="ECO:0007669"/>
    <property type="project" value="TreeGrafter"/>
</dbReference>
<comment type="similarity">
    <text evidence="6">Belongs to the SEC6 family.</text>
</comment>
<dbReference type="GO" id="GO:0048471">
    <property type="term" value="C:perinuclear region of cytoplasm"/>
    <property type="evidence" value="ECO:0007669"/>
    <property type="project" value="UniProtKB-SubCell"/>
</dbReference>
<dbReference type="GO" id="GO:0005794">
    <property type="term" value="C:Golgi apparatus"/>
    <property type="evidence" value="ECO:0007669"/>
    <property type="project" value="UniProtKB-SubCell"/>
</dbReference>
<evidence type="ECO:0000256" key="13">
    <source>
        <dbReference type="ARBA" id="ARBA00023034"/>
    </source>
</evidence>
<dbReference type="Ensembl" id="ENSCCRT00010095751.1">
    <property type="protein sequence ID" value="ENSCCRP00010086341.1"/>
    <property type="gene ID" value="ENSCCRG00010037678.1"/>
</dbReference>
<dbReference type="PANTHER" id="PTHR21292">
    <property type="entry name" value="EXOCYST COMPLEX COMPONENT SEC6-RELATED"/>
    <property type="match status" value="1"/>
</dbReference>
<keyword evidence="18" id="KW-1185">Reference proteome</keyword>
<dbReference type="FunFam" id="1.10.357.70:FF:000001">
    <property type="entry name" value="Exocyst complex component 3"/>
    <property type="match status" value="1"/>
</dbReference>
<dbReference type="InterPro" id="IPR010326">
    <property type="entry name" value="EXOC3/Sec6"/>
</dbReference>
<dbReference type="Pfam" id="PF06046">
    <property type="entry name" value="Sec6"/>
    <property type="match status" value="1"/>
</dbReference>
<dbReference type="AlphaFoldDB" id="A0A8C1N8I7"/>
<dbReference type="GO" id="GO:0030426">
    <property type="term" value="C:growth cone"/>
    <property type="evidence" value="ECO:0007669"/>
    <property type="project" value="UniProtKB-SubCell"/>
</dbReference>
<evidence type="ECO:0000256" key="10">
    <source>
        <dbReference type="ARBA" id="ARBA00022490"/>
    </source>
</evidence>
<keyword evidence="8" id="KW-0813">Transport</keyword>
<evidence type="ECO:0000256" key="6">
    <source>
        <dbReference type="ARBA" id="ARBA00009447"/>
    </source>
</evidence>
<dbReference type="Proteomes" id="UP000694427">
    <property type="component" value="Unplaced"/>
</dbReference>
<keyword evidence="13" id="KW-0333">Golgi apparatus</keyword>
<dbReference type="GO" id="GO:0051601">
    <property type="term" value="P:exocyst localization"/>
    <property type="evidence" value="ECO:0007669"/>
    <property type="project" value="TreeGrafter"/>
</dbReference>
<evidence type="ECO:0000256" key="12">
    <source>
        <dbReference type="ARBA" id="ARBA00022990"/>
    </source>
</evidence>
<dbReference type="GO" id="GO:0000145">
    <property type="term" value="C:exocyst"/>
    <property type="evidence" value="ECO:0007669"/>
    <property type="project" value="InterPro"/>
</dbReference>
<name>A0A8C1N8I7_CYPCA</name>
<evidence type="ECO:0000256" key="4">
    <source>
        <dbReference type="ARBA" id="ARBA00004556"/>
    </source>
</evidence>
<evidence type="ECO:0000256" key="5">
    <source>
        <dbReference type="ARBA" id="ARBA00004624"/>
    </source>
</evidence>
<evidence type="ECO:0000256" key="14">
    <source>
        <dbReference type="ARBA" id="ARBA00023273"/>
    </source>
</evidence>
<keyword evidence="11" id="KW-0653">Protein transport</keyword>
<evidence type="ECO:0000256" key="3">
    <source>
        <dbReference type="ARBA" id="ARBA00004555"/>
    </source>
</evidence>
<evidence type="ECO:0000256" key="7">
    <source>
        <dbReference type="ARBA" id="ARBA00017529"/>
    </source>
</evidence>
<dbReference type="GO" id="GO:0015031">
    <property type="term" value="P:protein transport"/>
    <property type="evidence" value="ECO:0007669"/>
    <property type="project" value="UniProtKB-KW"/>
</dbReference>
<proteinExistence type="inferred from homology"/>
<dbReference type="Gene3D" id="1.10.357.50">
    <property type="match status" value="1"/>
</dbReference>
<reference evidence="17" key="1">
    <citation type="submission" date="2025-08" db="UniProtKB">
        <authorList>
            <consortium name="Ensembl"/>
        </authorList>
    </citation>
    <scope>IDENTIFICATION</scope>
</reference>
<evidence type="ECO:0000256" key="15">
    <source>
        <dbReference type="ARBA" id="ARBA00065736"/>
    </source>
</evidence>
<comment type="function">
    <text evidence="1">Component of the exocyst complex involved in the docking of exocytic vesicles with fusion sites on the plasma membrane.</text>
</comment>
<keyword evidence="10" id="KW-0963">Cytoplasm</keyword>
<evidence type="ECO:0000313" key="17">
    <source>
        <dbReference type="Ensembl" id="ENSCCRP00010086341.1"/>
    </source>
</evidence>
<dbReference type="InterPro" id="IPR042532">
    <property type="entry name" value="EXOC3/Sec6_C"/>
</dbReference>
<dbReference type="FunFam" id="1.10.357.50:FF:000004">
    <property type="entry name" value="Exocyst complex component 3"/>
    <property type="match status" value="1"/>
</dbReference>
<dbReference type="PANTHER" id="PTHR21292:SF13">
    <property type="entry name" value="EXOCYST COMPLEX COMPONENT 3"/>
    <property type="match status" value="1"/>
</dbReference>
<evidence type="ECO:0000256" key="9">
    <source>
        <dbReference type="ARBA" id="ARBA00022483"/>
    </source>
</evidence>
<sequence length="587" mass="67302">MEETNREAVATAVQRVAGMLQRSDQLDKVEQYRRREARKKTSVEARLKAAIQSQLDGVQTGLRQLHKALCDVKDIQNSLADVSKDWRQSINTIESLKDVKDAVVQHSQLASAVENLKNIFSGEHHIPQWQISLSKRSSEQLTESSSTALCAYFAAEDLEANEIVSLLTWVLNTYKSVEMMAHPDLQPECDVKQLEPLLPEHVVDDLLGKYLKTFTSNITGWLRKALETDKKDWQKETEPEADQDGYYQTTLPAIVFQMFEQNLQVAAQINETFKEQVLRVCLKQMNSFLVRYREEAISYKEEHLKDRQHPQCYVQYMIAIINNCQTFKESINSLKRKYSQSAEATQNDATIDKLLNEVAREGCQFLLDEVFLDLEHHLNDLLTRKWLTGSHAVDTICVTVEDYFNDFAKIKKPNNQEMTSEAHRRVVVEYLKAIMQKRISFKNADERKDGADRMIKEADQFKFLFRKLSAVRFIALRSFLKSGEDTDRLCDSIAAIAEVFKLTDPALLYLEVSTLVSKYPDIREEHIVALLAVRGDASREMRQMIIETLNQNKPSSSTVSQPVFRDITVPSNTMTAMTSMAVPKLLK</sequence>
<accession>A0A8C1N8I7</accession>
<dbReference type="GO" id="GO:0030496">
    <property type="term" value="C:midbody"/>
    <property type="evidence" value="ECO:0007669"/>
    <property type="project" value="UniProtKB-SubCell"/>
</dbReference>
<dbReference type="GO" id="GO:0006887">
    <property type="term" value="P:exocytosis"/>
    <property type="evidence" value="ECO:0007669"/>
    <property type="project" value="UniProtKB-KW"/>
</dbReference>
<evidence type="ECO:0000256" key="2">
    <source>
        <dbReference type="ARBA" id="ARBA00004214"/>
    </source>
</evidence>
<evidence type="ECO:0000256" key="16">
    <source>
        <dbReference type="ARBA" id="ARBA00079613"/>
    </source>
</evidence>
<evidence type="ECO:0000256" key="1">
    <source>
        <dbReference type="ARBA" id="ARBA00002660"/>
    </source>
</evidence>
<dbReference type="Gene3D" id="1.10.357.70">
    <property type="entry name" value="Exocyst complex component Sec6, C-terminal domain"/>
    <property type="match status" value="1"/>
</dbReference>
<comment type="subunit">
    <text evidence="15">The exocyst complex is composed of EXOC1, EXOC2, EXOC3, EXOC4, EXOC5, EXOC6, EXOC7 and EXOC8. Interacts with EXOC3L1. Interacts with BIRC6/bruce. Interacts with MYRIP. Interacts with SLC6A9.</text>
</comment>
<keyword evidence="12" id="KW-0007">Acetylation</keyword>
<protein>
    <recommendedName>
        <fullName evidence="7">Exocyst complex component 3</fullName>
    </recommendedName>
    <alternativeName>
        <fullName evidence="16">Exocyst complex component Sec6</fullName>
    </alternativeName>
</protein>
<evidence type="ECO:0000256" key="11">
    <source>
        <dbReference type="ARBA" id="ARBA00022927"/>
    </source>
</evidence>
<keyword evidence="9" id="KW-0268">Exocytosis</keyword>
<reference evidence="17" key="2">
    <citation type="submission" date="2025-09" db="UniProtKB">
        <authorList>
            <consortium name="Ensembl"/>
        </authorList>
    </citation>
    <scope>IDENTIFICATION</scope>
</reference>